<comment type="caution">
    <text evidence="1">The sequence shown here is derived from an EMBL/GenBank/DDBJ whole genome shotgun (WGS) entry which is preliminary data.</text>
</comment>
<dbReference type="AlphaFoldDB" id="A0AAV1UG42"/>
<organism evidence="1 2">
    <name type="scientific">Peronospora matthiolae</name>
    <dbReference type="NCBI Taxonomy" id="2874970"/>
    <lineage>
        <taxon>Eukaryota</taxon>
        <taxon>Sar</taxon>
        <taxon>Stramenopiles</taxon>
        <taxon>Oomycota</taxon>
        <taxon>Peronosporomycetes</taxon>
        <taxon>Peronosporales</taxon>
        <taxon>Peronosporaceae</taxon>
        <taxon>Peronospora</taxon>
    </lineage>
</organism>
<evidence type="ECO:0000313" key="2">
    <source>
        <dbReference type="Proteomes" id="UP001162060"/>
    </source>
</evidence>
<name>A0AAV1UG42_9STRA</name>
<accession>A0AAV1UG42</accession>
<dbReference type="EMBL" id="CAKLBY020000189">
    <property type="protein sequence ID" value="CAK7932385.1"/>
    <property type="molecule type" value="Genomic_DNA"/>
</dbReference>
<sequence>MGCDLLRYSTKMYHLAEPINKHKNIRILMNVFGKSKDEVHRYGLPTLLESVEAARVRGMKD</sequence>
<dbReference type="Proteomes" id="UP001162060">
    <property type="component" value="Unassembled WGS sequence"/>
</dbReference>
<reference evidence="1" key="1">
    <citation type="submission" date="2024-01" db="EMBL/GenBank/DDBJ databases">
        <authorList>
            <person name="Webb A."/>
        </authorList>
    </citation>
    <scope>NUCLEOTIDE SEQUENCE</scope>
    <source>
        <strain evidence="1">Pm1</strain>
    </source>
</reference>
<gene>
    <name evidence="1" type="ORF">PM001_LOCUS17535</name>
</gene>
<protein>
    <submittedName>
        <fullName evidence="1">Uncharacterized protein</fullName>
    </submittedName>
</protein>
<proteinExistence type="predicted"/>
<evidence type="ECO:0000313" key="1">
    <source>
        <dbReference type="EMBL" id="CAK7932385.1"/>
    </source>
</evidence>